<reference evidence="3" key="1">
    <citation type="journal article" date="2019" name="Int. J. Syst. Evol. Microbiol.">
        <title>The Global Catalogue of Microorganisms (GCM) 10K type strain sequencing project: providing services to taxonomists for standard genome sequencing and annotation.</title>
        <authorList>
            <consortium name="The Broad Institute Genomics Platform"/>
            <consortium name="The Broad Institute Genome Sequencing Center for Infectious Disease"/>
            <person name="Wu L."/>
            <person name="Ma J."/>
        </authorList>
    </citation>
    <scope>NUCLEOTIDE SEQUENCE [LARGE SCALE GENOMIC DNA]</scope>
    <source>
        <strain evidence="3">KCTC 33792</strain>
    </source>
</reference>
<proteinExistence type="predicted"/>
<evidence type="ECO:0000313" key="3">
    <source>
        <dbReference type="Proteomes" id="UP001597520"/>
    </source>
</evidence>
<dbReference type="RefSeq" id="WP_380711384.1">
    <property type="nucleotide sequence ID" value="NZ_JBHUML010000002.1"/>
</dbReference>
<dbReference type="Proteomes" id="UP001597520">
    <property type="component" value="Unassembled WGS sequence"/>
</dbReference>
<gene>
    <name evidence="2" type="ORF">ACFSUB_01305</name>
</gene>
<dbReference type="InterPro" id="IPR054738">
    <property type="entry name" value="Siphovirus-type_tail_C"/>
</dbReference>
<accession>A0ABW5SWQ1</accession>
<feature type="domain" description="Siphovirus-type tail component C-terminal" evidence="1">
    <location>
        <begin position="184"/>
        <end position="287"/>
    </location>
</feature>
<name>A0ABW5SWQ1_9BACI</name>
<dbReference type="EMBL" id="JBHUML010000002">
    <property type="protein sequence ID" value="MFD2704088.1"/>
    <property type="molecule type" value="Genomic_DNA"/>
</dbReference>
<comment type="caution">
    <text evidence="2">The sequence shown here is derived from an EMBL/GenBank/DDBJ whole genome shotgun (WGS) entry which is preliminary data.</text>
</comment>
<keyword evidence="3" id="KW-1185">Reference proteome</keyword>
<sequence>MKKRIEYIPPHGGSVIFGTFTPFRLMETEGFGNTRLSEQVQRSPYQVGESLLGVRADSRVLTMRVKVIGNNTKELDEWKNELSRTLAMDPTTALNDVQTGLLRYYRQNLATVELPVIPRDSPQYSDETHRISEADIEFYSPHPYWRETQDTFIEMMESGGFEFPMNMPLEMSTFNLQQEIENQGDIPVHPFFRIYGSVTQPRLMNLTTDEMIEISGSVAEGEYVEIQTGFGRKRIEIVQNGTRENAMNRLNINNSTFFQLQRGINTIRFEADQNTSGRALVYWRARYGGV</sequence>
<dbReference type="Gene3D" id="2.60.120.860">
    <property type="match status" value="1"/>
</dbReference>
<organism evidence="2 3">
    <name type="scientific">Salibacterium lacus</name>
    <dbReference type="NCBI Taxonomy" id="1898109"/>
    <lineage>
        <taxon>Bacteria</taxon>
        <taxon>Bacillati</taxon>
        <taxon>Bacillota</taxon>
        <taxon>Bacilli</taxon>
        <taxon>Bacillales</taxon>
        <taxon>Bacillaceae</taxon>
    </lineage>
</organism>
<evidence type="ECO:0000259" key="1">
    <source>
        <dbReference type="Pfam" id="PF22768"/>
    </source>
</evidence>
<protein>
    <recommendedName>
        <fullName evidence="1">Siphovirus-type tail component C-terminal domain-containing protein</fullName>
    </recommendedName>
</protein>
<evidence type="ECO:0000313" key="2">
    <source>
        <dbReference type="EMBL" id="MFD2704088.1"/>
    </source>
</evidence>
<dbReference type="Pfam" id="PF22768">
    <property type="entry name" value="SPP1_Dit"/>
    <property type="match status" value="1"/>
</dbReference>